<dbReference type="InterPro" id="IPR011701">
    <property type="entry name" value="MFS"/>
</dbReference>
<feature type="transmembrane region" description="Helical" evidence="5">
    <location>
        <begin position="115"/>
        <end position="142"/>
    </location>
</feature>
<dbReference type="SUPFAM" id="SSF103473">
    <property type="entry name" value="MFS general substrate transporter"/>
    <property type="match status" value="1"/>
</dbReference>
<evidence type="ECO:0000313" key="6">
    <source>
        <dbReference type="EMBL" id="KDQ18950.1"/>
    </source>
</evidence>
<evidence type="ECO:0000313" key="7">
    <source>
        <dbReference type="Proteomes" id="UP000027195"/>
    </source>
</evidence>
<reference evidence="7" key="1">
    <citation type="journal article" date="2014" name="Proc. Natl. Acad. Sci. U.S.A.">
        <title>Extensive sampling of basidiomycete genomes demonstrates inadequacy of the white-rot/brown-rot paradigm for wood decay fungi.</title>
        <authorList>
            <person name="Riley R."/>
            <person name="Salamov A.A."/>
            <person name="Brown D.W."/>
            <person name="Nagy L.G."/>
            <person name="Floudas D."/>
            <person name="Held B.W."/>
            <person name="Levasseur A."/>
            <person name="Lombard V."/>
            <person name="Morin E."/>
            <person name="Otillar R."/>
            <person name="Lindquist E.A."/>
            <person name="Sun H."/>
            <person name="LaButti K.M."/>
            <person name="Schmutz J."/>
            <person name="Jabbour D."/>
            <person name="Luo H."/>
            <person name="Baker S.E."/>
            <person name="Pisabarro A.G."/>
            <person name="Walton J.D."/>
            <person name="Blanchette R.A."/>
            <person name="Henrissat B."/>
            <person name="Martin F."/>
            <person name="Cullen D."/>
            <person name="Hibbett D.S."/>
            <person name="Grigoriev I.V."/>
        </authorList>
    </citation>
    <scope>NUCLEOTIDE SEQUENCE [LARGE SCALE GENOMIC DNA]</scope>
    <source>
        <strain evidence="7">FD-172 SS1</strain>
    </source>
</reference>
<evidence type="ECO:0000256" key="4">
    <source>
        <dbReference type="ARBA" id="ARBA00023136"/>
    </source>
</evidence>
<dbReference type="AlphaFoldDB" id="A0A067MW74"/>
<dbReference type="InterPro" id="IPR036259">
    <property type="entry name" value="MFS_trans_sf"/>
</dbReference>
<dbReference type="GO" id="GO:0022857">
    <property type="term" value="F:transmembrane transporter activity"/>
    <property type="evidence" value="ECO:0007669"/>
    <property type="project" value="InterPro"/>
</dbReference>
<evidence type="ECO:0008006" key="8">
    <source>
        <dbReference type="Google" id="ProtNLM"/>
    </source>
</evidence>
<feature type="transmembrane region" description="Helical" evidence="5">
    <location>
        <begin position="251"/>
        <end position="273"/>
    </location>
</feature>
<dbReference type="FunCoup" id="A0A067MW74">
    <property type="interactions" value="23"/>
</dbReference>
<dbReference type="HOGENOM" id="CLU_017517_1_0_1"/>
<evidence type="ECO:0000256" key="3">
    <source>
        <dbReference type="ARBA" id="ARBA00022989"/>
    </source>
</evidence>
<feature type="transmembrane region" description="Helical" evidence="5">
    <location>
        <begin position="222"/>
        <end position="245"/>
    </location>
</feature>
<feature type="transmembrane region" description="Helical" evidence="5">
    <location>
        <begin position="447"/>
        <end position="466"/>
    </location>
</feature>
<organism evidence="6 7">
    <name type="scientific">Botryobasidium botryosum (strain FD-172 SS1)</name>
    <dbReference type="NCBI Taxonomy" id="930990"/>
    <lineage>
        <taxon>Eukaryota</taxon>
        <taxon>Fungi</taxon>
        <taxon>Dikarya</taxon>
        <taxon>Basidiomycota</taxon>
        <taxon>Agaricomycotina</taxon>
        <taxon>Agaricomycetes</taxon>
        <taxon>Cantharellales</taxon>
        <taxon>Botryobasidiaceae</taxon>
        <taxon>Botryobasidium</taxon>
    </lineage>
</organism>
<feature type="transmembrane region" description="Helical" evidence="5">
    <location>
        <begin position="506"/>
        <end position="535"/>
    </location>
</feature>
<keyword evidence="3 5" id="KW-1133">Transmembrane helix</keyword>
<proteinExistence type="predicted"/>
<dbReference type="EMBL" id="KL198020">
    <property type="protein sequence ID" value="KDQ18950.1"/>
    <property type="molecule type" value="Genomic_DNA"/>
</dbReference>
<protein>
    <recommendedName>
        <fullName evidence="8">Major facilitator superfamily (MFS) profile domain-containing protein</fullName>
    </recommendedName>
</protein>
<dbReference type="PANTHER" id="PTHR23507:SF1">
    <property type="entry name" value="FI18259P1-RELATED"/>
    <property type="match status" value="1"/>
</dbReference>
<dbReference type="GO" id="GO:0016020">
    <property type="term" value="C:membrane"/>
    <property type="evidence" value="ECO:0007669"/>
    <property type="project" value="UniProtKB-SubCell"/>
</dbReference>
<comment type="subcellular location">
    <subcellularLocation>
        <location evidence="1">Membrane</location>
        <topology evidence="1">Multi-pass membrane protein</topology>
    </subcellularLocation>
</comment>
<accession>A0A067MW74</accession>
<evidence type="ECO:0000256" key="2">
    <source>
        <dbReference type="ARBA" id="ARBA00022692"/>
    </source>
</evidence>
<dbReference type="Gene3D" id="1.20.1250.20">
    <property type="entry name" value="MFS general substrate transporter like domains"/>
    <property type="match status" value="1"/>
</dbReference>
<dbReference type="OrthoDB" id="3026777at2759"/>
<evidence type="ECO:0000256" key="1">
    <source>
        <dbReference type="ARBA" id="ARBA00004141"/>
    </source>
</evidence>
<sequence length="583" mass="62249">MPELVPPSQLPLLEDTVGPNLLNPNTLSSEQPEEQHIPACKRWYQTPSPWWLVGSAGFAVMLMGAAIAPEAELLVGLACAEIRPEYSADMGAGNGSIFLRPGYSPPSAECKADPMVLGAVAALSTAMQTISGVLSCLTTGWWGGLSDRFGRTRVMALTSLGSLLSILTYIAVTHAYDVLPGGYRFLIFSSISQGFFGGMAARSAAAHAYISDCSAEDSRSGWFSMLFGLAFGGMAFGPLLGSALIHATGSIFSIFYLVLVGELIYIAYIAFIVPESLGEEARKHISDRLDKAREERRAKRVQPSMTLTYAWQTASRALGFLAPMAIFFPRQRPAAERGGRGRDWNITFVAIAFGFFSLLMGAYPFKFQYAIGNFGWGSVQLGIWLSFIGIGRAVALCIVVPLVARLIKRATSGPIALPVSSEEPLQHDAESNTAAVGRSHPAHYDLIMARISVAIEFFCYVLLLLSTGPKSWIVGTQLSSFSSGFAPMLQSVALSLVRGETNNAGALFGGMSVLQALCSGIIGPFVFGTVYMFTVGSFPKAIFIVGLGITAVTFGLVCALRLPLNREPVSQPLAGEPQDGTSA</sequence>
<keyword evidence="7" id="KW-1185">Reference proteome</keyword>
<feature type="transmembrane region" description="Helical" evidence="5">
    <location>
        <begin position="344"/>
        <end position="363"/>
    </location>
</feature>
<feature type="transmembrane region" description="Helical" evidence="5">
    <location>
        <begin position="541"/>
        <end position="562"/>
    </location>
</feature>
<feature type="transmembrane region" description="Helical" evidence="5">
    <location>
        <begin position="154"/>
        <end position="176"/>
    </location>
</feature>
<dbReference type="PANTHER" id="PTHR23507">
    <property type="entry name" value="ZGC:174356"/>
    <property type="match status" value="1"/>
</dbReference>
<dbReference type="InParanoid" id="A0A067MW74"/>
<keyword evidence="2 5" id="KW-0812">Transmembrane</keyword>
<evidence type="ECO:0000256" key="5">
    <source>
        <dbReference type="SAM" id="Phobius"/>
    </source>
</evidence>
<dbReference type="Proteomes" id="UP000027195">
    <property type="component" value="Unassembled WGS sequence"/>
</dbReference>
<gene>
    <name evidence="6" type="ORF">BOTBODRAFT_28428</name>
</gene>
<dbReference type="Pfam" id="PF07690">
    <property type="entry name" value="MFS_1"/>
    <property type="match status" value="1"/>
</dbReference>
<name>A0A067MW74_BOTB1</name>
<keyword evidence="4 5" id="KW-0472">Membrane</keyword>
<feature type="transmembrane region" description="Helical" evidence="5">
    <location>
        <begin position="50"/>
        <end position="68"/>
    </location>
</feature>
<feature type="transmembrane region" description="Helical" evidence="5">
    <location>
        <begin position="383"/>
        <end position="404"/>
    </location>
</feature>